<feature type="transmembrane region" description="Helical" evidence="6">
    <location>
        <begin position="170"/>
        <end position="190"/>
    </location>
</feature>
<comment type="subcellular location">
    <subcellularLocation>
        <location evidence="1">Cell membrane</location>
        <topology evidence="1">Multi-pass membrane protein</topology>
    </subcellularLocation>
</comment>
<feature type="transmembrane region" description="Helical" evidence="6">
    <location>
        <begin position="218"/>
        <end position="244"/>
    </location>
</feature>
<organism evidence="8 9">
    <name type="scientific">Kiloniella antarctica</name>
    <dbReference type="NCBI Taxonomy" id="1550907"/>
    <lineage>
        <taxon>Bacteria</taxon>
        <taxon>Pseudomonadati</taxon>
        <taxon>Pseudomonadota</taxon>
        <taxon>Alphaproteobacteria</taxon>
        <taxon>Rhodospirillales</taxon>
        <taxon>Kiloniellaceae</taxon>
        <taxon>Kiloniella</taxon>
    </lineage>
</organism>
<evidence type="ECO:0000256" key="4">
    <source>
        <dbReference type="ARBA" id="ARBA00022989"/>
    </source>
</evidence>
<evidence type="ECO:0000256" key="5">
    <source>
        <dbReference type="ARBA" id="ARBA00023136"/>
    </source>
</evidence>
<dbReference type="PANTHER" id="PTHR43124:SF3">
    <property type="entry name" value="CHLORAMPHENICOL EFFLUX PUMP RV0191"/>
    <property type="match status" value="1"/>
</dbReference>
<evidence type="ECO:0000313" key="9">
    <source>
        <dbReference type="Proteomes" id="UP001597294"/>
    </source>
</evidence>
<dbReference type="InterPro" id="IPR011701">
    <property type="entry name" value="MFS"/>
</dbReference>
<feature type="transmembrane region" description="Helical" evidence="6">
    <location>
        <begin position="380"/>
        <end position="401"/>
    </location>
</feature>
<keyword evidence="4 6" id="KW-1133">Transmembrane helix</keyword>
<feature type="transmembrane region" description="Helical" evidence="6">
    <location>
        <begin position="50"/>
        <end position="71"/>
    </location>
</feature>
<dbReference type="Gene3D" id="1.20.1250.20">
    <property type="entry name" value="MFS general substrate transporter like domains"/>
    <property type="match status" value="1"/>
</dbReference>
<dbReference type="EMBL" id="JBHUII010000007">
    <property type="protein sequence ID" value="MFD2206754.1"/>
    <property type="molecule type" value="Genomic_DNA"/>
</dbReference>
<evidence type="ECO:0000256" key="2">
    <source>
        <dbReference type="ARBA" id="ARBA00022475"/>
    </source>
</evidence>
<accession>A0ABW5BMG1</accession>
<feature type="transmembrane region" description="Helical" evidence="6">
    <location>
        <begin position="288"/>
        <end position="305"/>
    </location>
</feature>
<evidence type="ECO:0000256" key="6">
    <source>
        <dbReference type="SAM" id="Phobius"/>
    </source>
</evidence>
<dbReference type="InterPro" id="IPR036259">
    <property type="entry name" value="MFS_trans_sf"/>
</dbReference>
<dbReference type="Proteomes" id="UP001597294">
    <property type="component" value="Unassembled WGS sequence"/>
</dbReference>
<feature type="transmembrane region" description="Helical" evidence="6">
    <location>
        <begin position="311"/>
        <end position="338"/>
    </location>
</feature>
<feature type="transmembrane region" description="Helical" evidence="6">
    <location>
        <begin position="80"/>
        <end position="99"/>
    </location>
</feature>
<evidence type="ECO:0000313" key="8">
    <source>
        <dbReference type="EMBL" id="MFD2206754.1"/>
    </source>
</evidence>
<reference evidence="9" key="1">
    <citation type="journal article" date="2019" name="Int. J. Syst. Evol. Microbiol.">
        <title>The Global Catalogue of Microorganisms (GCM) 10K type strain sequencing project: providing services to taxonomists for standard genome sequencing and annotation.</title>
        <authorList>
            <consortium name="The Broad Institute Genomics Platform"/>
            <consortium name="The Broad Institute Genome Sequencing Center for Infectious Disease"/>
            <person name="Wu L."/>
            <person name="Ma J."/>
        </authorList>
    </citation>
    <scope>NUCLEOTIDE SEQUENCE [LARGE SCALE GENOMIC DNA]</scope>
    <source>
        <strain evidence="9">CGMCC 4.7192</strain>
    </source>
</reference>
<feature type="domain" description="Major facilitator superfamily (MFS) profile" evidence="7">
    <location>
        <begin position="14"/>
        <end position="409"/>
    </location>
</feature>
<proteinExistence type="predicted"/>
<protein>
    <submittedName>
        <fullName evidence="8">Nitrate/nitrite transporter</fullName>
    </submittedName>
</protein>
<dbReference type="RefSeq" id="WP_380252700.1">
    <property type="nucleotide sequence ID" value="NZ_JBHUII010000007.1"/>
</dbReference>
<evidence type="ECO:0000256" key="3">
    <source>
        <dbReference type="ARBA" id="ARBA00022692"/>
    </source>
</evidence>
<dbReference type="InterPro" id="IPR050189">
    <property type="entry name" value="MFS_Efflux_Transporters"/>
</dbReference>
<feature type="transmembrane region" description="Helical" evidence="6">
    <location>
        <begin position="105"/>
        <end position="128"/>
    </location>
</feature>
<keyword evidence="9" id="KW-1185">Reference proteome</keyword>
<feature type="transmembrane region" description="Helical" evidence="6">
    <location>
        <begin position="12"/>
        <end position="38"/>
    </location>
</feature>
<dbReference type="PROSITE" id="PS50850">
    <property type="entry name" value="MFS"/>
    <property type="match status" value="1"/>
</dbReference>
<name>A0ABW5BMG1_9PROT</name>
<keyword evidence="2" id="KW-1003">Cell membrane</keyword>
<dbReference type="PANTHER" id="PTHR43124">
    <property type="entry name" value="PURINE EFFLUX PUMP PBUE"/>
    <property type="match status" value="1"/>
</dbReference>
<evidence type="ECO:0000259" key="7">
    <source>
        <dbReference type="PROSITE" id="PS50850"/>
    </source>
</evidence>
<dbReference type="SUPFAM" id="SSF103473">
    <property type="entry name" value="MFS general substrate transporter"/>
    <property type="match status" value="1"/>
</dbReference>
<comment type="caution">
    <text evidence="8">The sequence shown here is derived from an EMBL/GenBank/DDBJ whole genome shotgun (WGS) entry which is preliminary data.</text>
</comment>
<feature type="transmembrane region" description="Helical" evidence="6">
    <location>
        <begin position="256"/>
        <end position="276"/>
    </location>
</feature>
<dbReference type="InterPro" id="IPR020846">
    <property type="entry name" value="MFS_dom"/>
</dbReference>
<feature type="transmembrane region" description="Helical" evidence="6">
    <location>
        <begin position="350"/>
        <end position="374"/>
    </location>
</feature>
<feature type="transmembrane region" description="Helical" evidence="6">
    <location>
        <begin position="140"/>
        <end position="158"/>
    </location>
</feature>
<gene>
    <name evidence="8" type="ORF">ACFSKO_14075</name>
</gene>
<keyword evidence="5 6" id="KW-0472">Membrane</keyword>
<evidence type="ECO:0000256" key="1">
    <source>
        <dbReference type="ARBA" id="ARBA00004651"/>
    </source>
</evidence>
<sequence>MRLDGSTPKKATALIAVMCLSQVLGMLDNATFSALIILFQQKWSLTNTEIGWISGIYYGGYAAAVPLLVALTDREDARRIYLYSMALGGFAAFGFALLAEGLWTAMLFRLFAGVSLAGTYMVGLKLLTDLVSEKKQQSRAVAYYTAHFAIGTGVSVFVAGEVWQLWGWQWSFLVAGIGSLFAWAVVLLFVSTGHKPEHHIPLKELIDFRPVIANRPALGYIFAYAAHLWELFAFRAWLVAFLVFSLSLQPSGSFEWSPTQIASWVFLLGLPASVIGNEFSVRFGRRRLLTFVMILSAAVAFSIGFSASLPFVVVIAGFTLYGITTTADSSSLTSGIVANSDPKRKGATMALQSLAGFAAGSLSPIVFGAVLDLFGGSENSLAWAVAFSTMGMGVLLGPIFIHKLGRSKPLSSGTSVS</sequence>
<keyword evidence="3 6" id="KW-0812">Transmembrane</keyword>
<dbReference type="Pfam" id="PF07690">
    <property type="entry name" value="MFS_1"/>
    <property type="match status" value="1"/>
</dbReference>